<comment type="caution">
    <text evidence="2">The sequence shown here is derived from an EMBL/GenBank/DDBJ whole genome shotgun (WGS) entry which is preliminary data.</text>
</comment>
<reference evidence="3" key="1">
    <citation type="journal article" date="2019" name="Int. J. Syst. Evol. Microbiol.">
        <title>The Global Catalogue of Microorganisms (GCM) 10K type strain sequencing project: providing services to taxonomists for standard genome sequencing and annotation.</title>
        <authorList>
            <consortium name="The Broad Institute Genomics Platform"/>
            <consortium name="The Broad Institute Genome Sequencing Center for Infectious Disease"/>
            <person name="Wu L."/>
            <person name="Ma J."/>
        </authorList>
    </citation>
    <scope>NUCLEOTIDE SEQUENCE [LARGE SCALE GENOMIC DNA]</scope>
    <source>
        <strain evidence="3">JCM 17068</strain>
    </source>
</reference>
<organism evidence="2 3">
    <name type="scientific">Flavobacterium chungnamense</name>
    <dbReference type="NCBI Taxonomy" id="706182"/>
    <lineage>
        <taxon>Bacteria</taxon>
        <taxon>Pseudomonadati</taxon>
        <taxon>Bacteroidota</taxon>
        <taxon>Flavobacteriia</taxon>
        <taxon>Flavobacteriales</taxon>
        <taxon>Flavobacteriaceae</taxon>
        <taxon>Flavobacterium</taxon>
    </lineage>
</organism>
<name>A0ABP7UUN2_9FLAO</name>
<evidence type="ECO:0000313" key="3">
    <source>
        <dbReference type="Proteomes" id="UP001500426"/>
    </source>
</evidence>
<dbReference type="Gene3D" id="3.40.50.300">
    <property type="entry name" value="P-loop containing nucleotide triphosphate hydrolases"/>
    <property type="match status" value="1"/>
</dbReference>
<dbReference type="InterPro" id="IPR027417">
    <property type="entry name" value="P-loop_NTPase"/>
</dbReference>
<evidence type="ECO:0000313" key="2">
    <source>
        <dbReference type="EMBL" id="GAA4053448.1"/>
    </source>
</evidence>
<dbReference type="InterPro" id="IPR041685">
    <property type="entry name" value="AAA_GajA/Old/RecF-like"/>
</dbReference>
<keyword evidence="3" id="KW-1185">Reference proteome</keyword>
<dbReference type="EMBL" id="BAABCS010000018">
    <property type="protein sequence ID" value="GAA4053448.1"/>
    <property type="molecule type" value="Genomic_DNA"/>
</dbReference>
<accession>A0ABP7UUN2</accession>
<sequence length="55" mass="6308">MIKKIGVKNFRVFKDYTEFEIRLITILTGPNNSGKSSFSKLLLLLKNGIEELVFC</sequence>
<dbReference type="SUPFAM" id="SSF52540">
    <property type="entry name" value="P-loop containing nucleoside triphosphate hydrolases"/>
    <property type="match status" value="1"/>
</dbReference>
<feature type="domain" description="Endonuclease GajA/Old nuclease/RecF-like AAA" evidence="1">
    <location>
        <begin position="1"/>
        <end position="47"/>
    </location>
</feature>
<gene>
    <name evidence="2" type="ORF">GCM10022388_19880</name>
</gene>
<dbReference type="Proteomes" id="UP001500426">
    <property type="component" value="Unassembled WGS sequence"/>
</dbReference>
<proteinExistence type="predicted"/>
<evidence type="ECO:0000259" key="1">
    <source>
        <dbReference type="Pfam" id="PF13175"/>
    </source>
</evidence>
<dbReference type="RefSeq" id="WP_425556475.1">
    <property type="nucleotide sequence ID" value="NZ_BAABCS010000018.1"/>
</dbReference>
<dbReference type="Pfam" id="PF13175">
    <property type="entry name" value="AAA_15"/>
    <property type="match status" value="1"/>
</dbReference>
<protein>
    <recommendedName>
        <fullName evidence="1">Endonuclease GajA/Old nuclease/RecF-like AAA domain-containing protein</fullName>
    </recommendedName>
</protein>